<accession>A0AAV9YZQ9</accession>
<name>A0AAV9YZQ9_9AGAR</name>
<feature type="region of interest" description="Disordered" evidence="1">
    <location>
        <begin position="374"/>
        <end position="589"/>
    </location>
</feature>
<protein>
    <submittedName>
        <fullName evidence="2">Uncharacterized protein</fullName>
    </submittedName>
</protein>
<feature type="region of interest" description="Disordered" evidence="1">
    <location>
        <begin position="1"/>
        <end position="27"/>
    </location>
</feature>
<feature type="compositionally biased region" description="Basic and acidic residues" evidence="1">
    <location>
        <begin position="423"/>
        <end position="448"/>
    </location>
</feature>
<dbReference type="EMBL" id="JAWWNJ010000266">
    <property type="protein sequence ID" value="KAK6966545.1"/>
    <property type="molecule type" value="Genomic_DNA"/>
</dbReference>
<feature type="compositionally biased region" description="Basic and acidic residues" evidence="1">
    <location>
        <begin position="558"/>
        <end position="573"/>
    </location>
</feature>
<feature type="compositionally biased region" description="Low complexity" evidence="1">
    <location>
        <begin position="393"/>
        <end position="413"/>
    </location>
</feature>
<gene>
    <name evidence="2" type="ORF">R3P38DRAFT_3245927</name>
</gene>
<proteinExistence type="predicted"/>
<dbReference type="AlphaFoldDB" id="A0AAV9YZQ9"/>
<comment type="caution">
    <text evidence="2">The sequence shown here is derived from an EMBL/GenBank/DDBJ whole genome shotgun (WGS) entry which is preliminary data.</text>
</comment>
<sequence length="741" mass="81750">MAKSKGPKKHQTRPRKRTWARKEKKDRRNLKLWAEGARESILSPHLPGYLDALERGWRAERDYVRDVCNEFHAQISWRLADDEEPDEPLPEYDPMVTPAVEELDDEETAAKRSRVETLNARINRWLKYRAKKVRRPTTRDRTQDPWGLLLAKLSGIKSPPKARQGFQQYMHEAYDTEIRPVVEARWKAELVEADGVTLKTGKGPNAPFRAQVARELYQELSDEEREGLMKRAKDEACCAARGVFAEDEGAAFEDAEGQTNVSLGCIDNLGTFMTEVLKGVYEYTGLSSFVVFGGPIPVYDGDLRTFPVAYGRNLEPMPSHFPQWAKPRFGRDVLDFMRDWLKTAYTPQQCAEAALPKDNADDDDDPLSRAKYRIDAVDDWSGDSGDSGDDSESSSGSTSGSGTDSESGSSSSDSDSETEPEEEIRSTKQRARDAERRKERRKASDKAKTAKSKAGRKVATSKSKSAHKGAGEKAKGKGKEVVKEKVKGKEKEVPKKKSSEGERGKKRGGEERSEDGAKKRARVADAEGNGSGGSGDKRPRPKPKAGEGGASSSTAKRKTGDGTRGDSGGRNEEEQAPPEAPAPPACPADAPEYFTQVYAEVTTTGLGEAFNGLLESLSSIEEAYEWVKWEKGVTSKGLRTMNRPPQVQAWVQAGRGVRGGVMGQGAGPTLSDTASFAEKWWTWVARDAADLAQTKQRKYWIPPRLVSGRRGGGVDDSPLSGSERRVESCCESFLVGKETER</sequence>
<evidence type="ECO:0000256" key="1">
    <source>
        <dbReference type="SAM" id="MobiDB-lite"/>
    </source>
</evidence>
<keyword evidence="3" id="KW-1185">Reference proteome</keyword>
<reference evidence="2 3" key="1">
    <citation type="journal article" date="2024" name="J Genomics">
        <title>Draft genome sequencing and assembly of Favolaschia claudopus CIRM-BRFM 2984 isolated from oak limbs.</title>
        <authorList>
            <person name="Navarro D."/>
            <person name="Drula E."/>
            <person name="Chaduli D."/>
            <person name="Cazenave R."/>
            <person name="Ahrendt S."/>
            <person name="Wang J."/>
            <person name="Lipzen A."/>
            <person name="Daum C."/>
            <person name="Barry K."/>
            <person name="Grigoriev I.V."/>
            <person name="Favel A."/>
            <person name="Rosso M.N."/>
            <person name="Martin F."/>
        </authorList>
    </citation>
    <scope>NUCLEOTIDE SEQUENCE [LARGE SCALE GENOMIC DNA]</scope>
    <source>
        <strain evidence="2 3">CIRM-BRFM 2984</strain>
    </source>
</reference>
<feature type="compositionally biased region" description="Basic and acidic residues" evidence="1">
    <location>
        <begin position="469"/>
        <end position="525"/>
    </location>
</feature>
<feature type="compositionally biased region" description="Acidic residues" evidence="1">
    <location>
        <begin position="377"/>
        <end position="392"/>
    </location>
</feature>
<evidence type="ECO:0000313" key="3">
    <source>
        <dbReference type="Proteomes" id="UP001362999"/>
    </source>
</evidence>
<evidence type="ECO:0000313" key="2">
    <source>
        <dbReference type="EMBL" id="KAK6966545.1"/>
    </source>
</evidence>
<dbReference type="Proteomes" id="UP001362999">
    <property type="component" value="Unassembled WGS sequence"/>
</dbReference>
<organism evidence="2 3">
    <name type="scientific">Favolaschia claudopus</name>
    <dbReference type="NCBI Taxonomy" id="2862362"/>
    <lineage>
        <taxon>Eukaryota</taxon>
        <taxon>Fungi</taxon>
        <taxon>Dikarya</taxon>
        <taxon>Basidiomycota</taxon>
        <taxon>Agaricomycotina</taxon>
        <taxon>Agaricomycetes</taxon>
        <taxon>Agaricomycetidae</taxon>
        <taxon>Agaricales</taxon>
        <taxon>Marasmiineae</taxon>
        <taxon>Mycenaceae</taxon>
        <taxon>Favolaschia</taxon>
    </lineage>
</organism>